<protein>
    <submittedName>
        <fullName evidence="3">Stage III sporulation protein AE</fullName>
    </submittedName>
</protein>
<dbReference type="InterPro" id="IPR014194">
    <property type="entry name" value="Spore_III_AE"/>
</dbReference>
<evidence type="ECO:0000313" key="4">
    <source>
        <dbReference type="Proteomes" id="UP000065807"/>
    </source>
</evidence>
<organism evidence="3 4">
    <name type="scientific">Limnochorda pilosa</name>
    <dbReference type="NCBI Taxonomy" id="1555112"/>
    <lineage>
        <taxon>Bacteria</taxon>
        <taxon>Bacillati</taxon>
        <taxon>Bacillota</taxon>
        <taxon>Limnochordia</taxon>
        <taxon>Limnochordales</taxon>
        <taxon>Limnochordaceae</taxon>
        <taxon>Limnochorda</taxon>
    </lineage>
</organism>
<proteinExistence type="predicted"/>
<feature type="transmembrane region" description="Helical" evidence="1">
    <location>
        <begin position="167"/>
        <end position="197"/>
    </location>
</feature>
<feature type="transmembrane region" description="Helical" evidence="1">
    <location>
        <begin position="361"/>
        <end position="390"/>
    </location>
</feature>
<feature type="signal peptide" evidence="2">
    <location>
        <begin position="1"/>
        <end position="19"/>
    </location>
</feature>
<keyword evidence="2" id="KW-0732">Signal</keyword>
<reference evidence="4" key="2">
    <citation type="journal article" date="2016" name="Int. J. Syst. Evol. Microbiol.">
        <title>Complete genome sequence and cell structure of Limnochorda pilosa, a Gram-negative spore-former within the phylum Firmicutes.</title>
        <authorList>
            <person name="Watanabe M."/>
            <person name="Kojima H."/>
            <person name="Fukui M."/>
        </authorList>
    </citation>
    <scope>NUCLEOTIDE SEQUENCE [LARGE SCALE GENOMIC DNA]</scope>
    <source>
        <strain evidence="4">HC45</strain>
    </source>
</reference>
<keyword evidence="1" id="KW-1133">Transmembrane helix</keyword>
<dbReference type="Pfam" id="PF09546">
    <property type="entry name" value="Spore_III_AE"/>
    <property type="match status" value="1"/>
</dbReference>
<gene>
    <name evidence="3" type="ORF">LIP_2603</name>
</gene>
<keyword evidence="1" id="KW-0812">Transmembrane</keyword>
<dbReference type="KEGG" id="lpil:LIP_2603"/>
<dbReference type="PATRIC" id="fig|1555112.3.peg.2643"/>
<accession>A0A0K2SMS7</accession>
<evidence type="ECO:0000256" key="1">
    <source>
        <dbReference type="SAM" id="Phobius"/>
    </source>
</evidence>
<feature type="transmembrane region" description="Helical" evidence="1">
    <location>
        <begin position="209"/>
        <end position="226"/>
    </location>
</feature>
<dbReference type="OrthoDB" id="1706761at2"/>
<sequence>MLFLTGALGLVPVAGPAAAVAASLQAPAGSGGGQEALWQLEELDTSTLDQAVEALDADVRRLLPTLDVRRMLADPGAGAGLDVGRMGRELGAYLLREVVFHARLLGQLLILVVVGSVLQQLSPAGGGGRVDEIAFLMVFLALSYLGLQSFREVVAIVGSSVEQMTGLMFALLPLLATLVAAAGGVTSAGLFHPLLITTVTGVAAVMQRWILPLLVIAAVLSVAAHFSRGFPVSRLAGLARQAVTVGLGLVFTVFIGVMAVRGVVGPVADGVALRTAKFLTGNFVPVVGRMMSDAVEVVMGGSLVIKSGVGAFGLLALLLAVTVPVLKIVAILAVYKVVTALMQPLCDERLVGALEGIGSSVALAMVSLATVGIMFFISIMVLVGAGNLAVMLR</sequence>
<reference evidence="4" key="1">
    <citation type="submission" date="2015-07" db="EMBL/GenBank/DDBJ databases">
        <title>Complete genome sequence and phylogenetic analysis of Limnochorda pilosa.</title>
        <authorList>
            <person name="Watanabe M."/>
            <person name="Kojima H."/>
            <person name="Fukui M."/>
        </authorList>
    </citation>
    <scope>NUCLEOTIDE SEQUENCE [LARGE SCALE GENOMIC DNA]</scope>
    <source>
        <strain evidence="4">HC45</strain>
    </source>
</reference>
<feature type="transmembrane region" description="Helical" evidence="1">
    <location>
        <begin position="309"/>
        <end position="335"/>
    </location>
</feature>
<dbReference type="Proteomes" id="UP000065807">
    <property type="component" value="Chromosome"/>
</dbReference>
<keyword evidence="1" id="KW-0472">Membrane</keyword>
<keyword evidence="4" id="KW-1185">Reference proteome</keyword>
<dbReference type="AlphaFoldDB" id="A0A0K2SMS7"/>
<dbReference type="NCBIfam" id="TIGR02829">
    <property type="entry name" value="spore_III_AE"/>
    <property type="match status" value="1"/>
</dbReference>
<dbReference type="STRING" id="1555112.LIP_2603"/>
<evidence type="ECO:0000256" key="2">
    <source>
        <dbReference type="SAM" id="SignalP"/>
    </source>
</evidence>
<feature type="chain" id="PRO_5005487125" evidence="2">
    <location>
        <begin position="20"/>
        <end position="393"/>
    </location>
</feature>
<dbReference type="RefSeq" id="WP_068138778.1">
    <property type="nucleotide sequence ID" value="NZ_AP014924.1"/>
</dbReference>
<feature type="transmembrane region" description="Helical" evidence="1">
    <location>
        <begin position="238"/>
        <end position="260"/>
    </location>
</feature>
<dbReference type="EMBL" id="AP014924">
    <property type="protein sequence ID" value="BAS28433.1"/>
    <property type="molecule type" value="Genomic_DNA"/>
</dbReference>
<name>A0A0K2SMS7_LIMPI</name>
<evidence type="ECO:0000313" key="3">
    <source>
        <dbReference type="EMBL" id="BAS28433.1"/>
    </source>
</evidence>